<sequence>MDTVAILAGANAAAVVPTGTPKRESRAQAIVAADNGIEVLQRWNRLTPTQQLHYFKEEYIVPLPTTVSPKSKKRAAVAEVPCSSCADVSHVVPCINEGCELGLCVRTGTMDRCIILRQGQTLEAFRAEFQCPQCLHHKVPYTLTKSGMGFLHVRRQIACAAFCFLWQETTTLRDYVFNATRMALGQDAANLHVDNVKLTLALALPQVVEQRMAHLNEMLEYHGTSTPFAVFLDTHATETGMVTFETPSPVLRKLAFVPEKIEASGIYVPALLQMFLGDLFRVGLHKREGIKALFMIVCGPAVTQWKARWYLTQMVDKYALPVPPGAIIRETPCYIKITP</sequence>
<dbReference type="Proteomes" id="UP000256964">
    <property type="component" value="Unassembled WGS sequence"/>
</dbReference>
<evidence type="ECO:0000313" key="1">
    <source>
        <dbReference type="EMBL" id="RDX40371.1"/>
    </source>
</evidence>
<organism evidence="1 2">
    <name type="scientific">Lentinus brumalis</name>
    <dbReference type="NCBI Taxonomy" id="2498619"/>
    <lineage>
        <taxon>Eukaryota</taxon>
        <taxon>Fungi</taxon>
        <taxon>Dikarya</taxon>
        <taxon>Basidiomycota</taxon>
        <taxon>Agaricomycotina</taxon>
        <taxon>Agaricomycetes</taxon>
        <taxon>Polyporales</taxon>
        <taxon>Polyporaceae</taxon>
        <taxon>Lentinus</taxon>
    </lineage>
</organism>
<protein>
    <submittedName>
        <fullName evidence="1">Uncharacterized protein</fullName>
    </submittedName>
</protein>
<name>A0A371CJB1_9APHY</name>
<proteinExistence type="predicted"/>
<gene>
    <name evidence="1" type="ORF">OH76DRAFT_1490331</name>
</gene>
<dbReference type="EMBL" id="KZ857560">
    <property type="protein sequence ID" value="RDX40371.1"/>
    <property type="molecule type" value="Genomic_DNA"/>
</dbReference>
<keyword evidence="2" id="KW-1185">Reference proteome</keyword>
<accession>A0A371CJB1</accession>
<evidence type="ECO:0000313" key="2">
    <source>
        <dbReference type="Proteomes" id="UP000256964"/>
    </source>
</evidence>
<dbReference type="AlphaFoldDB" id="A0A371CJB1"/>
<dbReference type="OrthoDB" id="2746790at2759"/>
<reference evidence="1 2" key="1">
    <citation type="journal article" date="2018" name="Biotechnol. Biofuels">
        <title>Integrative visual omics of the white-rot fungus Polyporus brumalis exposes the biotechnological potential of its oxidative enzymes for delignifying raw plant biomass.</title>
        <authorList>
            <person name="Miyauchi S."/>
            <person name="Rancon A."/>
            <person name="Drula E."/>
            <person name="Hage H."/>
            <person name="Chaduli D."/>
            <person name="Favel A."/>
            <person name="Grisel S."/>
            <person name="Henrissat B."/>
            <person name="Herpoel-Gimbert I."/>
            <person name="Ruiz-Duenas F.J."/>
            <person name="Chevret D."/>
            <person name="Hainaut M."/>
            <person name="Lin J."/>
            <person name="Wang M."/>
            <person name="Pangilinan J."/>
            <person name="Lipzen A."/>
            <person name="Lesage-Meessen L."/>
            <person name="Navarro D."/>
            <person name="Riley R."/>
            <person name="Grigoriev I.V."/>
            <person name="Zhou S."/>
            <person name="Raouche S."/>
            <person name="Rosso M.N."/>
        </authorList>
    </citation>
    <scope>NUCLEOTIDE SEQUENCE [LARGE SCALE GENOMIC DNA]</scope>
    <source>
        <strain evidence="1 2">BRFM 1820</strain>
    </source>
</reference>